<dbReference type="PANTHER" id="PTHR47808:SF2">
    <property type="entry name" value="LEM DOMAIN-CONTAINING PROTEIN 2"/>
    <property type="match status" value="1"/>
</dbReference>
<evidence type="ECO:0000256" key="2">
    <source>
        <dbReference type="ARBA" id="ARBA00022553"/>
    </source>
</evidence>
<feature type="compositionally biased region" description="Basic residues" evidence="7">
    <location>
        <begin position="127"/>
        <end position="137"/>
    </location>
</feature>
<dbReference type="Pfam" id="PF09402">
    <property type="entry name" value="MSC"/>
    <property type="match status" value="1"/>
</dbReference>
<evidence type="ECO:0000256" key="5">
    <source>
        <dbReference type="ARBA" id="ARBA00023136"/>
    </source>
</evidence>
<dbReference type="GO" id="GO:0005783">
    <property type="term" value="C:endoplasmic reticulum"/>
    <property type="evidence" value="ECO:0007669"/>
    <property type="project" value="TreeGrafter"/>
</dbReference>
<dbReference type="PANTHER" id="PTHR47808">
    <property type="entry name" value="INNER NUCLEAR MEMBRANE PROTEIN HEH2-RELATED"/>
    <property type="match status" value="1"/>
</dbReference>
<feature type="compositionally biased region" description="Basic and acidic residues" evidence="7">
    <location>
        <begin position="183"/>
        <end position="192"/>
    </location>
</feature>
<evidence type="ECO:0000256" key="6">
    <source>
        <dbReference type="ARBA" id="ARBA00023242"/>
    </source>
</evidence>
<dbReference type="STRING" id="914237.A0A1E1L0C9"/>
<dbReference type="GO" id="GO:0071763">
    <property type="term" value="P:nuclear membrane organization"/>
    <property type="evidence" value="ECO:0007669"/>
    <property type="project" value="TreeGrafter"/>
</dbReference>
<evidence type="ECO:0000256" key="7">
    <source>
        <dbReference type="SAM" id="MobiDB-lite"/>
    </source>
</evidence>
<evidence type="ECO:0000259" key="8">
    <source>
        <dbReference type="Pfam" id="PF09402"/>
    </source>
</evidence>
<name>A0A1E1L0C9_9HELO</name>
<feature type="domain" description="Man1/Src1-like C-terminal" evidence="8">
    <location>
        <begin position="326"/>
        <end position="652"/>
    </location>
</feature>
<dbReference type="InterPro" id="IPR025856">
    <property type="entry name" value="HeH/LEM_domain"/>
</dbReference>
<comment type="caution">
    <text evidence="10">The sequence shown here is derived from an EMBL/GenBank/DDBJ whole genome shotgun (WGS) entry which is preliminary data.</text>
</comment>
<comment type="subcellular location">
    <subcellularLocation>
        <location evidence="1">Nucleus inner membrane</location>
    </subcellularLocation>
</comment>
<dbReference type="Pfam" id="PF12949">
    <property type="entry name" value="HeH"/>
    <property type="match status" value="1"/>
</dbReference>
<keyword evidence="6" id="KW-0539">Nucleus</keyword>
<dbReference type="CDD" id="cd12935">
    <property type="entry name" value="LEM_like"/>
    <property type="match status" value="1"/>
</dbReference>
<evidence type="ECO:0000313" key="10">
    <source>
        <dbReference type="EMBL" id="CZT02939.1"/>
    </source>
</evidence>
<dbReference type="InterPro" id="IPR041885">
    <property type="entry name" value="MAN1_winged_helix_dom"/>
</dbReference>
<evidence type="ECO:0000313" key="11">
    <source>
        <dbReference type="Proteomes" id="UP000178129"/>
    </source>
</evidence>
<proteinExistence type="predicted"/>
<dbReference type="InterPro" id="IPR018996">
    <property type="entry name" value="Man1/Src1-like_C"/>
</dbReference>
<keyword evidence="5" id="KW-0472">Membrane</keyword>
<evidence type="ECO:0000256" key="3">
    <source>
        <dbReference type="ARBA" id="ARBA00022692"/>
    </source>
</evidence>
<feature type="region of interest" description="Disordered" evidence="7">
    <location>
        <begin position="674"/>
        <end position="703"/>
    </location>
</feature>
<protein>
    <submittedName>
        <fullName evidence="10">Related to SRC1-regulation of cohesion (Splice variant I)</fullName>
    </submittedName>
</protein>
<dbReference type="GO" id="GO:0005637">
    <property type="term" value="C:nuclear inner membrane"/>
    <property type="evidence" value="ECO:0007669"/>
    <property type="project" value="UniProtKB-SubCell"/>
</dbReference>
<evidence type="ECO:0000256" key="4">
    <source>
        <dbReference type="ARBA" id="ARBA00022989"/>
    </source>
</evidence>
<evidence type="ECO:0000256" key="1">
    <source>
        <dbReference type="ARBA" id="ARBA00004540"/>
    </source>
</evidence>
<feature type="compositionally biased region" description="Polar residues" evidence="7">
    <location>
        <begin position="193"/>
        <end position="211"/>
    </location>
</feature>
<reference evidence="11" key="1">
    <citation type="submission" date="2016-03" db="EMBL/GenBank/DDBJ databases">
        <authorList>
            <person name="Ploux O."/>
        </authorList>
    </citation>
    <scope>NUCLEOTIDE SEQUENCE [LARGE SCALE GENOMIC DNA]</scope>
    <source>
        <strain evidence="11">UK7</strain>
    </source>
</reference>
<dbReference type="Gene3D" id="1.10.10.1180">
    <property type="entry name" value="MAN1, winged-helix domain"/>
    <property type="match status" value="1"/>
</dbReference>
<feature type="region of interest" description="Disordered" evidence="7">
    <location>
        <begin position="65"/>
        <end position="239"/>
    </location>
</feature>
<accession>A0A1E1L0C9</accession>
<dbReference type="EMBL" id="FJUW01000026">
    <property type="protein sequence ID" value="CZT02939.1"/>
    <property type="molecule type" value="Genomic_DNA"/>
</dbReference>
<dbReference type="GO" id="GO:0003682">
    <property type="term" value="F:chromatin binding"/>
    <property type="evidence" value="ECO:0007669"/>
    <property type="project" value="InterPro"/>
</dbReference>
<dbReference type="Proteomes" id="UP000178129">
    <property type="component" value="Unassembled WGS sequence"/>
</dbReference>
<sequence>MSDTDSLDYLQTGFDPSTLTVPRLRSILVSHDVPYLASAKKPQLIEIFNDQVLPQAKKILSIRARARRTSRGITDADSQDSTVDDDEDMMPPPPTPRARSSRQASLRYRSEESESDAPVAVSSPTKRTPRASNAKRPRASESETGMDIDGARKSIRKTRKSEASTAVLATAPPPRINSEDYEDRPRTSRRESGFTNDNPFQSGSSPLTGLVSTEKKRKSLGVVASKTPRKSTSGARRRTDGFQADADEGIHPPTSSTFEIPVSRMKGLVDVDENGVEASEEFTPEEQLEIEHDLAVNGMSAVGPLRPKRQQRRGFSLKGPLMVAALTVLGGWAGWYRSEKVAVGYCGVGRDPTPVIPAGVDVPDWVRILAEPQCELCPQHAYCSENLETHCEADFVLKPHPLGLGGIIPLPPTCEPDGEKARKVKAVADKVVDQLRDRRAKWECGSLTDEAGLPEPTVEISTVELKKDVMSKRKKGMAEGEFEDLWTAAIGEIQAMDEITSVVDGHRHLISSTSLIKIPFSCQIRRSLRLTLARYRLEIAGLLMLTLFSLYLRSAISSRSLSNAQIPNLVSLTLDRLATQAALHAQDKEAVPENWISIGQLRDDVLRDEHSIRKREALWTKVRAVVETNANVRASQREGRNGVISRVWEWIGAVPSLESGGERRRKSGRVSWGVYDDRSSPVSGNDGGPQIVQNKWEESRPIY</sequence>
<keyword evidence="3" id="KW-0812">Transmembrane</keyword>
<dbReference type="InParanoid" id="A0A1E1L0C9"/>
<keyword evidence="2" id="KW-0597">Phosphoprotein</keyword>
<keyword evidence="11" id="KW-1185">Reference proteome</keyword>
<dbReference type="GO" id="GO:0034399">
    <property type="term" value="C:nuclear periphery"/>
    <property type="evidence" value="ECO:0007669"/>
    <property type="project" value="TreeGrafter"/>
</dbReference>
<dbReference type="InterPro" id="IPR044780">
    <property type="entry name" value="Heh2/Src1"/>
</dbReference>
<keyword evidence="4" id="KW-1133">Transmembrane helix</keyword>
<dbReference type="FunCoup" id="A0A1E1L0C9">
    <property type="interactions" value="56"/>
</dbReference>
<gene>
    <name evidence="10" type="ORF">RCO7_06008</name>
</gene>
<organism evidence="10 11">
    <name type="scientific">Rhynchosporium graminicola</name>
    <dbReference type="NCBI Taxonomy" id="2792576"/>
    <lineage>
        <taxon>Eukaryota</taxon>
        <taxon>Fungi</taxon>
        <taxon>Dikarya</taxon>
        <taxon>Ascomycota</taxon>
        <taxon>Pezizomycotina</taxon>
        <taxon>Leotiomycetes</taxon>
        <taxon>Helotiales</taxon>
        <taxon>Ploettnerulaceae</taxon>
        <taxon>Rhynchosporium</taxon>
    </lineage>
</organism>
<evidence type="ECO:0000259" key="9">
    <source>
        <dbReference type="Pfam" id="PF12949"/>
    </source>
</evidence>
<dbReference type="AlphaFoldDB" id="A0A1E1L0C9"/>
<feature type="domain" description="HeH/LEM" evidence="9">
    <location>
        <begin position="16"/>
        <end position="50"/>
    </location>
</feature>